<dbReference type="Proteomes" id="UP000681343">
    <property type="component" value="Chromosome"/>
</dbReference>
<dbReference type="RefSeq" id="WP_212820273.1">
    <property type="nucleotide sequence ID" value="NZ_AP023415.1"/>
</dbReference>
<keyword evidence="2" id="KW-0732">Signal</keyword>
<evidence type="ECO:0000313" key="3">
    <source>
        <dbReference type="EMBL" id="BCK79073.1"/>
    </source>
</evidence>
<protein>
    <submittedName>
        <fullName evidence="3">Uncharacterized protein</fullName>
    </submittedName>
</protein>
<keyword evidence="4" id="KW-1185">Reference proteome</keyword>
<evidence type="ECO:0000256" key="1">
    <source>
        <dbReference type="SAM" id="MobiDB-lite"/>
    </source>
</evidence>
<name>A0A810Q2S0_9FIRM</name>
<gene>
    <name evidence="3" type="ORF">MM35RIKEN_12650</name>
</gene>
<feature type="signal peptide" evidence="2">
    <location>
        <begin position="1"/>
        <end position="20"/>
    </location>
</feature>
<dbReference type="AlphaFoldDB" id="A0A810Q2S0"/>
<dbReference type="EMBL" id="AP023415">
    <property type="protein sequence ID" value="BCK79073.1"/>
    <property type="molecule type" value="Genomic_DNA"/>
</dbReference>
<feature type="chain" id="PRO_5038823299" evidence="2">
    <location>
        <begin position="21"/>
        <end position="229"/>
    </location>
</feature>
<proteinExistence type="predicted"/>
<evidence type="ECO:0000313" key="4">
    <source>
        <dbReference type="Proteomes" id="UP000681343"/>
    </source>
</evidence>
<feature type="compositionally biased region" description="Low complexity" evidence="1">
    <location>
        <begin position="95"/>
        <end position="126"/>
    </location>
</feature>
<evidence type="ECO:0000256" key="2">
    <source>
        <dbReference type="SAM" id="SignalP"/>
    </source>
</evidence>
<accession>A0A810Q2S0</accession>
<dbReference type="PROSITE" id="PS51257">
    <property type="entry name" value="PROKAR_LIPOPROTEIN"/>
    <property type="match status" value="1"/>
</dbReference>
<dbReference type="KEGG" id="vfa:MM35RIKEN_12650"/>
<feature type="region of interest" description="Disordered" evidence="1">
    <location>
        <begin position="24"/>
        <end position="144"/>
    </location>
</feature>
<reference evidence="3" key="1">
    <citation type="submission" date="2020-09" db="EMBL/GenBank/DDBJ databases">
        <title>New species isolated from human feces.</title>
        <authorList>
            <person name="Kitahara M."/>
            <person name="Shigeno Y."/>
            <person name="Shime M."/>
            <person name="Matsumoto Y."/>
            <person name="Nakamura S."/>
            <person name="Motooka D."/>
            <person name="Fukuoka S."/>
            <person name="Nishikawa H."/>
            <person name="Benno Y."/>
        </authorList>
    </citation>
    <scope>NUCLEOTIDE SEQUENCE</scope>
    <source>
        <strain evidence="3">MM35</strain>
    </source>
</reference>
<sequence length="229" mass="23479">MKKVTVFLLLVCLAALLVGCGGQKETVDGGAQSKTQAATDVKEEAAPGTASEAETDSGAEKDTPTQQGGAAKADTGSSAGDEKPAVGKTPARENGASAPSKAGPAGGESSDSAGSSSSKPAGNSPSVPAGSGTDAVETPAPQPEEKVFDMDYWLGYAKDYAVGIGLRLDENAADSWDTPIRCSSKTEDVLAAYIRDDLTYYKNEEGCTAVWIWAEQVGDGQYELFIGRG</sequence>
<organism evidence="3 4">
    <name type="scientific">Vescimonas fastidiosa</name>
    <dbReference type="NCBI Taxonomy" id="2714353"/>
    <lineage>
        <taxon>Bacteria</taxon>
        <taxon>Bacillati</taxon>
        <taxon>Bacillota</taxon>
        <taxon>Clostridia</taxon>
        <taxon>Eubacteriales</taxon>
        <taxon>Oscillospiraceae</taxon>
        <taxon>Vescimonas</taxon>
    </lineage>
</organism>